<dbReference type="InterPro" id="IPR000422">
    <property type="entry name" value="DHBP_synthase_RibB"/>
</dbReference>
<comment type="pathway">
    <text evidence="1">Cofactor biosynthesis; riboflavin biosynthesis; 2-hydroxy-3-oxobutyl phosphate from D-ribulose 5-phosphate: step 1/1.</text>
</comment>
<evidence type="ECO:0000256" key="3">
    <source>
        <dbReference type="ARBA" id="ARBA00022619"/>
    </source>
</evidence>
<keyword evidence="4" id="KW-0479">Metal-binding</keyword>
<proteinExistence type="predicted"/>
<dbReference type="Gene3D" id="3.90.870.10">
    <property type="entry name" value="DHBP synthase"/>
    <property type="match status" value="1"/>
</dbReference>
<dbReference type="Proteomes" id="UP001189429">
    <property type="component" value="Unassembled WGS sequence"/>
</dbReference>
<keyword evidence="3" id="KW-0686">Riboflavin biosynthesis</keyword>
<name>A0ABN9XKQ9_9DINO</name>
<sequence>MPWSTVDDAVAAFGRGELVMVMDSDDREDDECDLVCAAETVTAEQMAFIIRHTTGIVCVAAERERLELFGLHPATSRNTDANATNFYVSTDFIPGTSTGVSAADRATTARAFCDLANQDAGSVRSGLTGCTFSP</sequence>
<comment type="caution">
    <text evidence="5">The sequence shown here is derived from an EMBL/GenBank/DDBJ whole genome shotgun (WGS) entry which is preliminary data.</text>
</comment>
<evidence type="ECO:0000313" key="6">
    <source>
        <dbReference type="Proteomes" id="UP001189429"/>
    </source>
</evidence>
<dbReference type="EC" id="4.1.99.12" evidence="2"/>
<dbReference type="PANTHER" id="PTHR21327">
    <property type="entry name" value="GTP CYCLOHYDROLASE II-RELATED"/>
    <property type="match status" value="1"/>
</dbReference>
<organism evidence="5 6">
    <name type="scientific">Prorocentrum cordatum</name>
    <dbReference type="NCBI Taxonomy" id="2364126"/>
    <lineage>
        <taxon>Eukaryota</taxon>
        <taxon>Sar</taxon>
        <taxon>Alveolata</taxon>
        <taxon>Dinophyceae</taxon>
        <taxon>Prorocentrales</taxon>
        <taxon>Prorocentraceae</taxon>
        <taxon>Prorocentrum</taxon>
    </lineage>
</organism>
<dbReference type="EMBL" id="CAUYUJ010020738">
    <property type="protein sequence ID" value="CAK0900218.1"/>
    <property type="molecule type" value="Genomic_DNA"/>
</dbReference>
<gene>
    <name evidence="5" type="ORF">PCOR1329_LOCUS77563</name>
</gene>
<evidence type="ECO:0000313" key="5">
    <source>
        <dbReference type="EMBL" id="CAK0900218.1"/>
    </source>
</evidence>
<dbReference type="Pfam" id="PF00926">
    <property type="entry name" value="DHBP_synthase"/>
    <property type="match status" value="1"/>
</dbReference>
<keyword evidence="6" id="KW-1185">Reference proteome</keyword>
<evidence type="ECO:0000256" key="4">
    <source>
        <dbReference type="ARBA" id="ARBA00022723"/>
    </source>
</evidence>
<evidence type="ECO:0000256" key="2">
    <source>
        <dbReference type="ARBA" id="ARBA00012153"/>
    </source>
</evidence>
<accession>A0ABN9XKQ9</accession>
<protein>
    <recommendedName>
        <fullName evidence="2">3,4-dihydroxy-2-butanone-4-phosphate synthase</fullName>
        <ecNumber evidence="2">4.1.99.12</ecNumber>
    </recommendedName>
</protein>
<reference evidence="5" key="1">
    <citation type="submission" date="2023-10" db="EMBL/GenBank/DDBJ databases">
        <authorList>
            <person name="Chen Y."/>
            <person name="Shah S."/>
            <person name="Dougan E. K."/>
            <person name="Thang M."/>
            <person name="Chan C."/>
        </authorList>
    </citation>
    <scope>NUCLEOTIDE SEQUENCE [LARGE SCALE GENOMIC DNA]</scope>
</reference>
<dbReference type="InterPro" id="IPR017945">
    <property type="entry name" value="DHBP_synth_RibB-like_a/b_dom"/>
</dbReference>
<dbReference type="SUPFAM" id="SSF55821">
    <property type="entry name" value="YrdC/RibB"/>
    <property type="match status" value="1"/>
</dbReference>
<dbReference type="PANTHER" id="PTHR21327:SF18">
    <property type="entry name" value="3,4-DIHYDROXY-2-BUTANONE 4-PHOSPHATE SYNTHASE"/>
    <property type="match status" value="1"/>
</dbReference>
<evidence type="ECO:0000256" key="1">
    <source>
        <dbReference type="ARBA" id="ARBA00004904"/>
    </source>
</evidence>